<dbReference type="PANTHER" id="PTHR31332:SF0">
    <property type="entry name" value="7-HYDROXYMETHYL CHLOROPHYLL A REDUCTASE, CHLOROPLASTIC"/>
    <property type="match status" value="1"/>
</dbReference>
<dbReference type="Pfam" id="PF04422">
    <property type="entry name" value="FrhB_FdhB_N"/>
    <property type="match status" value="1"/>
</dbReference>
<dbReference type="InterPro" id="IPR045220">
    <property type="entry name" value="FRHB/FDHB/HCAR-like"/>
</dbReference>
<gene>
    <name evidence="3" type="ORF">NWP23_13725</name>
</gene>
<comment type="caution">
    <text evidence="3">The sequence shown here is derived from an EMBL/GenBank/DDBJ whole genome shotgun (WGS) entry which is preliminary data.</text>
</comment>
<dbReference type="InterPro" id="IPR007525">
    <property type="entry name" value="FrhB_FdhB_C"/>
</dbReference>
<dbReference type="InterPro" id="IPR007516">
    <property type="entry name" value="Co_F420_Hydgase/DH_bsu_N"/>
</dbReference>
<dbReference type="AlphaFoldDB" id="A0AA43GZS2"/>
<feature type="domain" description="Coenzyme F420 hydrogenase/dehydrogenase beta subunit N-terminal" evidence="1">
    <location>
        <begin position="78"/>
        <end position="154"/>
    </location>
</feature>
<dbReference type="EMBL" id="JANQDL010000095">
    <property type="protein sequence ID" value="MDH6064791.1"/>
    <property type="molecule type" value="Genomic_DNA"/>
</dbReference>
<organism evidence="3 4">
    <name type="scientific">Umezakia ovalisporum FSS-62</name>
    <dbReference type="NCBI Taxonomy" id="2971776"/>
    <lineage>
        <taxon>Bacteria</taxon>
        <taxon>Bacillati</taxon>
        <taxon>Cyanobacteriota</taxon>
        <taxon>Cyanophyceae</taxon>
        <taxon>Nostocales</taxon>
        <taxon>Nodulariaceae</taxon>
        <taxon>Umezakia</taxon>
    </lineage>
</organism>
<feature type="domain" description="Coenzyme F420 hydrogenase/dehydrogenase beta subunit C-terminal" evidence="2">
    <location>
        <begin position="162"/>
        <end position="310"/>
    </location>
</feature>
<evidence type="ECO:0000313" key="3">
    <source>
        <dbReference type="EMBL" id="MDH6064791.1"/>
    </source>
</evidence>
<evidence type="ECO:0000313" key="4">
    <source>
        <dbReference type="Proteomes" id="UP001159370"/>
    </source>
</evidence>
<proteinExistence type="predicted"/>
<dbReference type="PANTHER" id="PTHR31332">
    <property type="entry name" value="7-HYDROXYMETHYL CHLOROPHYLL A REDUCTASE, CHLOROPLASTIC"/>
    <property type="match status" value="1"/>
</dbReference>
<evidence type="ECO:0000259" key="2">
    <source>
        <dbReference type="Pfam" id="PF04432"/>
    </source>
</evidence>
<dbReference type="Pfam" id="PF04432">
    <property type="entry name" value="FrhB_FdhB_C"/>
    <property type="match status" value="1"/>
</dbReference>
<name>A0AA43GZS2_9CYAN</name>
<dbReference type="Proteomes" id="UP001159370">
    <property type="component" value="Unassembled WGS sequence"/>
</dbReference>
<reference evidence="3 4" key="1">
    <citation type="journal article" date="2023" name="J. Phycol.">
        <title>Chrysosporum ovalisporum is synonymous with the true-branching cyanobacterium Umezakia natans (Nostocales/Aphanizomenonaceae).</title>
        <authorList>
            <person name="McGregor G.B."/>
            <person name="Sendall B.C."/>
            <person name="Niiyama Y."/>
            <person name="Tuji A."/>
            <person name="Willis A."/>
        </authorList>
    </citation>
    <scope>NUCLEOTIDE SEQUENCE [LARGE SCALE GENOMIC DNA]</scope>
    <source>
        <strain evidence="3 4">FSS-62</strain>
    </source>
</reference>
<protein>
    <submittedName>
        <fullName evidence="3">Coenzyme F420 hydrogenase/dehydrogenase, beta subunit C-terminal domain</fullName>
    </submittedName>
</protein>
<accession>A0AA43GZS2</accession>
<dbReference type="RefSeq" id="WP_280700864.1">
    <property type="nucleotide sequence ID" value="NZ_JANQDL010000095.1"/>
</dbReference>
<evidence type="ECO:0000259" key="1">
    <source>
        <dbReference type="Pfam" id="PF04422"/>
    </source>
</evidence>
<sequence>MTSIYPHKKAKALKPTSRRPAKELCSECGLCDTYYIHYVKEACAFLNQQIGVLEQQTHQRSRNLDHENELYFGVHQDMIAARKQHPIEGSQWTGIVSSIAIEMLNLGLVEGVVCVQNTKEDRFQPMPVIARTPEEILAARVNKPTLSPNLSVLEQIEQSGMKRLLVIGVGCQIQALRAVEKQLGLEKLYVLGTPCVDNVTRAGLQKFLETTSRSPDTVVHYEFMQDFRIHFKHKDGSIEKVPFFGLKTNQLKDVFAPSCMTCFDYVNSLADLVVGYMGAPFGWQWIIVRNHTGKQMLDLVQNQLDTQPVTSQGNRKEAVQQSIPAYDKGVTLPMWAAKLMGVVIEKIGPKGLEYGRFSIDSHFTRNYLYVKRNYPQKLATHVPEFAKRIVGQYKLPN</sequence>
<dbReference type="GO" id="GO:0052592">
    <property type="term" value="F:oxidoreductase activity, acting on CH or CH2 groups, with an iron-sulfur protein as acceptor"/>
    <property type="evidence" value="ECO:0007669"/>
    <property type="project" value="TreeGrafter"/>
</dbReference>